<evidence type="ECO:0000313" key="2">
    <source>
        <dbReference type="EMBL" id="MVW74979.1"/>
    </source>
</evidence>
<dbReference type="Proteomes" id="UP000429555">
    <property type="component" value="Unassembled WGS sequence"/>
</dbReference>
<accession>A0A6I4KQR6</accession>
<keyword evidence="3" id="KW-1185">Reference proteome</keyword>
<protein>
    <submittedName>
        <fullName evidence="2">Uncharacterized protein</fullName>
    </submittedName>
</protein>
<dbReference type="RefSeq" id="WP_160343904.1">
    <property type="nucleotide sequence ID" value="NZ_WKJZ01000001.1"/>
</dbReference>
<comment type="caution">
    <text evidence="2">The sequence shown here is derived from an EMBL/GenBank/DDBJ whole genome shotgun (WGS) entry which is preliminary data.</text>
</comment>
<reference evidence="2 3" key="1">
    <citation type="submission" date="2019-11" db="EMBL/GenBank/DDBJ databases">
        <title>Pseudomonas flavidum sp. nov., isolated from Baiyang Lake.</title>
        <authorList>
            <person name="Zhao Y."/>
        </authorList>
    </citation>
    <scope>NUCLEOTIDE SEQUENCE [LARGE SCALE GENOMIC DNA]</scope>
    <source>
        <strain evidence="3">R-22-3 w-18</strain>
    </source>
</reference>
<feature type="region of interest" description="Disordered" evidence="1">
    <location>
        <begin position="1"/>
        <end position="33"/>
    </location>
</feature>
<name>A0A6I4KQR6_9PSED</name>
<evidence type="ECO:0000256" key="1">
    <source>
        <dbReference type="SAM" id="MobiDB-lite"/>
    </source>
</evidence>
<sequence>MSDPLARGAAKPTPTLGEGCTRRFDPEAMGPEHGTEFADAAALWKRLQAEQDAAIEAASPPIDKTEGQ</sequence>
<dbReference type="AlphaFoldDB" id="A0A6I4KQR6"/>
<dbReference type="EMBL" id="WKJZ01000001">
    <property type="protein sequence ID" value="MVW74979.1"/>
    <property type="molecule type" value="Genomic_DNA"/>
</dbReference>
<gene>
    <name evidence="2" type="ORF">GJV18_06580</name>
</gene>
<evidence type="ECO:0000313" key="3">
    <source>
        <dbReference type="Proteomes" id="UP000429555"/>
    </source>
</evidence>
<organism evidence="2 3">
    <name type="scientific">Pseudomonas xionganensis</name>
    <dbReference type="NCBI Taxonomy" id="2654845"/>
    <lineage>
        <taxon>Bacteria</taxon>
        <taxon>Pseudomonadati</taxon>
        <taxon>Pseudomonadota</taxon>
        <taxon>Gammaproteobacteria</taxon>
        <taxon>Pseudomonadales</taxon>
        <taxon>Pseudomonadaceae</taxon>
        <taxon>Pseudomonas</taxon>
    </lineage>
</organism>
<proteinExistence type="predicted"/>